<dbReference type="Proteomes" id="UP001217485">
    <property type="component" value="Unassembled WGS sequence"/>
</dbReference>
<name>A0ABT5C116_9BACT</name>
<evidence type="ECO:0000313" key="3">
    <source>
        <dbReference type="EMBL" id="MDC0679358.1"/>
    </source>
</evidence>
<dbReference type="RefSeq" id="WP_272096329.1">
    <property type="nucleotide sequence ID" value="NZ_JAQNDK010000002.1"/>
</dbReference>
<dbReference type="InterPro" id="IPR042099">
    <property type="entry name" value="ANL_N_sf"/>
</dbReference>
<dbReference type="Pfam" id="PF04443">
    <property type="entry name" value="LuxE"/>
    <property type="match status" value="1"/>
</dbReference>
<evidence type="ECO:0000256" key="1">
    <source>
        <dbReference type="SAM" id="MobiDB-lite"/>
    </source>
</evidence>
<comment type="caution">
    <text evidence="3">The sequence shown here is derived from an EMBL/GenBank/DDBJ whole genome shotgun (WGS) entry which is preliminary data.</text>
</comment>
<keyword evidence="4" id="KW-1185">Reference proteome</keyword>
<accession>A0ABT5C116</accession>
<feature type="region of interest" description="Disordered" evidence="1">
    <location>
        <begin position="28"/>
        <end position="48"/>
    </location>
</feature>
<evidence type="ECO:0000313" key="4">
    <source>
        <dbReference type="Proteomes" id="UP001217485"/>
    </source>
</evidence>
<organism evidence="3 4">
    <name type="scientific">Sorangium atrum</name>
    <dbReference type="NCBI Taxonomy" id="2995308"/>
    <lineage>
        <taxon>Bacteria</taxon>
        <taxon>Pseudomonadati</taxon>
        <taxon>Myxococcota</taxon>
        <taxon>Polyangia</taxon>
        <taxon>Polyangiales</taxon>
        <taxon>Polyangiaceae</taxon>
        <taxon>Sorangium</taxon>
    </lineage>
</organism>
<reference evidence="3 4" key="1">
    <citation type="submission" date="2023-01" db="EMBL/GenBank/DDBJ databases">
        <title>Minimal conservation of predation-associated metabolite biosynthetic gene clusters underscores biosynthetic potential of Myxococcota including descriptions for ten novel species: Archangium lansinium sp. nov., Myxococcus landrumus sp. nov., Nannocystis bai.</title>
        <authorList>
            <person name="Ahearne A."/>
            <person name="Stevens C."/>
            <person name="Dowd S."/>
        </authorList>
    </citation>
    <scope>NUCLEOTIDE SEQUENCE [LARGE SCALE GENOMIC DNA]</scope>
    <source>
        <strain evidence="3 4">WIWO2</strain>
    </source>
</reference>
<gene>
    <name evidence="3" type="ORF">POL72_16560</name>
</gene>
<evidence type="ECO:0000259" key="2">
    <source>
        <dbReference type="Pfam" id="PF04443"/>
    </source>
</evidence>
<dbReference type="SUPFAM" id="SSF56801">
    <property type="entry name" value="Acetyl-CoA synthetase-like"/>
    <property type="match status" value="1"/>
</dbReference>
<dbReference type="EMBL" id="JAQNDK010000002">
    <property type="protein sequence ID" value="MDC0679358.1"/>
    <property type="molecule type" value="Genomic_DNA"/>
</dbReference>
<dbReference type="InterPro" id="IPR007534">
    <property type="entry name" value="LuxE"/>
</dbReference>
<sequence>MGPIDQSEALHRRARAFIEASLRVDGAGSTGAGRAAGASPPQDQGERGALPETFDALALALARHQAAHCAPVARLFEARGADVAAMDLAAQIPAVPCDVFRFARVAAHPPEADERVFRTSGTSLGAASRGEHPFRTTATYELAALAWGERLLWPDGARLRAIVLAPPLDEAPDSSLGFMIDRFAARLSGPASWHVRGGELDAAGFARACAEARASGEPALVLGTSFAFVHLIEAKLPEGAALLPEGSRVMQTGGYKGRSREVPAEELRASIARALGVPLSHVVSEYGMTELSSQLYEGTLAAALAGAPRAAPGLYLAPPWTRVTAVDPETLAPLPAGAIGLARIVDLANVDSAVAIQTADRVRVTAEGVELLGRASGAPPRGCSIAMDQMLGGGP</sequence>
<dbReference type="Gene3D" id="3.40.50.12780">
    <property type="entry name" value="N-terminal domain of ligase-like"/>
    <property type="match status" value="1"/>
</dbReference>
<protein>
    <submittedName>
        <fullName evidence="3">Acyl-protein synthetase</fullName>
    </submittedName>
</protein>
<feature type="domain" description="Acyl-protein synthetase LuxE" evidence="2">
    <location>
        <begin position="59"/>
        <end position="391"/>
    </location>
</feature>
<proteinExistence type="predicted"/>